<dbReference type="EMBL" id="VUMD01000004">
    <property type="protein sequence ID" value="MSS36080.1"/>
    <property type="molecule type" value="Genomic_DNA"/>
</dbReference>
<accession>A0A7X2NK12</accession>
<name>A0A7X2NK12_9CLOT</name>
<comment type="caution">
    <text evidence="2">The sequence shown here is derived from an EMBL/GenBank/DDBJ whole genome shotgun (WGS) entry which is preliminary data.</text>
</comment>
<keyword evidence="1" id="KW-0472">Membrane</keyword>
<proteinExistence type="predicted"/>
<gene>
    <name evidence="2" type="ORF">FYJ39_05695</name>
</gene>
<keyword evidence="3" id="KW-1185">Reference proteome</keyword>
<dbReference type="Proteomes" id="UP000429958">
    <property type="component" value="Unassembled WGS sequence"/>
</dbReference>
<protein>
    <submittedName>
        <fullName evidence="2">Uncharacterized protein</fullName>
    </submittedName>
</protein>
<organism evidence="2 3">
    <name type="scientific">Clostridium porci</name>
    <dbReference type="NCBI Taxonomy" id="2605778"/>
    <lineage>
        <taxon>Bacteria</taxon>
        <taxon>Bacillati</taxon>
        <taxon>Bacillota</taxon>
        <taxon>Clostridia</taxon>
        <taxon>Eubacteriales</taxon>
        <taxon>Clostridiaceae</taxon>
        <taxon>Clostridium</taxon>
    </lineage>
</organism>
<reference evidence="2 3" key="1">
    <citation type="submission" date="2019-08" db="EMBL/GenBank/DDBJ databases">
        <title>In-depth cultivation of the pig gut microbiome towards novel bacterial diversity and tailored functional studies.</title>
        <authorList>
            <person name="Wylensek D."/>
            <person name="Hitch T.C.A."/>
            <person name="Clavel T."/>
        </authorList>
    </citation>
    <scope>NUCLEOTIDE SEQUENCE [LARGE SCALE GENOMIC DNA]</scope>
    <source>
        <strain evidence="2 3">WCA-389-WT-23D1</strain>
    </source>
</reference>
<evidence type="ECO:0000256" key="1">
    <source>
        <dbReference type="SAM" id="Phobius"/>
    </source>
</evidence>
<sequence length="102" mass="11177">MSVLQTIDLKNALHASLPLLLWIYVFSEKIVNVAAITLINLYYHNLKKPQEKATPRAKASISIDLKSHHVQAAISLNFPSKATISSGSTVSLQKPQVSSKLP</sequence>
<keyword evidence="1" id="KW-0812">Transmembrane</keyword>
<dbReference type="AlphaFoldDB" id="A0A7X2NK12"/>
<keyword evidence="1" id="KW-1133">Transmembrane helix</keyword>
<dbReference type="RefSeq" id="WP_154471562.1">
    <property type="nucleotide sequence ID" value="NZ_DBEWUL010000076.1"/>
</dbReference>
<evidence type="ECO:0000313" key="2">
    <source>
        <dbReference type="EMBL" id="MSS36080.1"/>
    </source>
</evidence>
<feature type="transmembrane region" description="Helical" evidence="1">
    <location>
        <begin position="20"/>
        <end position="43"/>
    </location>
</feature>
<evidence type="ECO:0000313" key="3">
    <source>
        <dbReference type="Proteomes" id="UP000429958"/>
    </source>
</evidence>